<feature type="region of interest" description="Disordered" evidence="1">
    <location>
        <begin position="1"/>
        <end position="25"/>
    </location>
</feature>
<comment type="caution">
    <text evidence="2">The sequence shown here is derived from an EMBL/GenBank/DDBJ whole genome shotgun (WGS) entry which is preliminary data.</text>
</comment>
<dbReference type="AlphaFoldDB" id="A0A8S9MS31"/>
<evidence type="ECO:0000313" key="2">
    <source>
        <dbReference type="EMBL" id="KAF2619873.1"/>
    </source>
</evidence>
<evidence type="ECO:0000256" key="1">
    <source>
        <dbReference type="SAM" id="MobiDB-lite"/>
    </source>
</evidence>
<reference evidence="2" key="1">
    <citation type="submission" date="2019-12" db="EMBL/GenBank/DDBJ databases">
        <title>Genome sequencing and annotation of Brassica cretica.</title>
        <authorList>
            <person name="Studholme D.J."/>
            <person name="Sarris P.F."/>
        </authorList>
    </citation>
    <scope>NUCLEOTIDE SEQUENCE</scope>
    <source>
        <strain evidence="2">PFS-001/15</strain>
        <tissue evidence="2">Leaf</tissue>
    </source>
</reference>
<dbReference type="EMBL" id="QGKW02000007">
    <property type="protein sequence ID" value="KAF2619873.1"/>
    <property type="molecule type" value="Genomic_DNA"/>
</dbReference>
<dbReference type="Proteomes" id="UP000712281">
    <property type="component" value="Unassembled WGS sequence"/>
</dbReference>
<name>A0A8S9MS31_BRACR</name>
<evidence type="ECO:0000313" key="3">
    <source>
        <dbReference type="Proteomes" id="UP000712281"/>
    </source>
</evidence>
<accession>A0A8S9MS31</accession>
<gene>
    <name evidence="2" type="ORF">F2Q68_00039096</name>
</gene>
<protein>
    <submittedName>
        <fullName evidence="2">Uncharacterized protein</fullName>
    </submittedName>
</protein>
<organism evidence="2 3">
    <name type="scientific">Brassica cretica</name>
    <name type="common">Mustard</name>
    <dbReference type="NCBI Taxonomy" id="69181"/>
    <lineage>
        <taxon>Eukaryota</taxon>
        <taxon>Viridiplantae</taxon>
        <taxon>Streptophyta</taxon>
        <taxon>Embryophyta</taxon>
        <taxon>Tracheophyta</taxon>
        <taxon>Spermatophyta</taxon>
        <taxon>Magnoliopsida</taxon>
        <taxon>eudicotyledons</taxon>
        <taxon>Gunneridae</taxon>
        <taxon>Pentapetalae</taxon>
        <taxon>rosids</taxon>
        <taxon>malvids</taxon>
        <taxon>Brassicales</taxon>
        <taxon>Brassicaceae</taxon>
        <taxon>Brassiceae</taxon>
        <taxon>Brassica</taxon>
    </lineage>
</organism>
<sequence length="139" mass="15028">MPQDDAVSGASGDELTPTPEAAPPISADFMSSVMARFAQQHEVQKATSEQIAALVAALTAPTYNNNPINTDLRLTLNATKSRCILTSDPVPEQRSNRSVTDLRDKLNANTSDLRVLRNSSKSTDLRRHLVKNLKIGGSL</sequence>
<proteinExistence type="predicted"/>